<feature type="region of interest" description="Disordered" evidence="1">
    <location>
        <begin position="1"/>
        <end position="30"/>
    </location>
</feature>
<evidence type="ECO:0000313" key="3">
    <source>
        <dbReference type="Proteomes" id="UP000663852"/>
    </source>
</evidence>
<evidence type="ECO:0000313" key="2">
    <source>
        <dbReference type="EMBL" id="CAF1110778.1"/>
    </source>
</evidence>
<gene>
    <name evidence="2" type="ORF">EDS130_LOCUS20499</name>
</gene>
<comment type="caution">
    <text evidence="2">The sequence shown here is derived from an EMBL/GenBank/DDBJ whole genome shotgun (WGS) entry which is preliminary data.</text>
</comment>
<evidence type="ECO:0000256" key="1">
    <source>
        <dbReference type="SAM" id="MobiDB-lite"/>
    </source>
</evidence>
<dbReference type="AlphaFoldDB" id="A0A814PTX4"/>
<sequence length="188" mass="21540">MASTTQPQQQAWASRPPGPPTEEERRQFDAEFKQDFLNEYRKRYGDALISAVQTWELFQTVEDQWHAKMRQRHPPPPHHHGGPPPHHFGGPPPPHFGGPPPPHHGGPPPDFEEKRKQILSDLKKDFEKDFATTHGSSKVNADQAWLLIQKVQRSKHEKFEADRRKHGHHHFPPPPPPGAYGQYPSSQT</sequence>
<reference evidence="2" key="1">
    <citation type="submission" date="2021-02" db="EMBL/GenBank/DDBJ databases">
        <authorList>
            <person name="Nowell W R."/>
        </authorList>
    </citation>
    <scope>NUCLEOTIDE SEQUENCE</scope>
</reference>
<feature type="region of interest" description="Disordered" evidence="1">
    <location>
        <begin position="66"/>
        <end position="188"/>
    </location>
</feature>
<feature type="compositionally biased region" description="Basic residues" evidence="1">
    <location>
        <begin position="67"/>
        <end position="81"/>
    </location>
</feature>
<dbReference type="Proteomes" id="UP000663852">
    <property type="component" value="Unassembled WGS sequence"/>
</dbReference>
<name>A0A814PTX4_ADIRI</name>
<feature type="compositionally biased region" description="Basic and acidic residues" evidence="1">
    <location>
        <begin position="111"/>
        <end position="131"/>
    </location>
</feature>
<organism evidence="2 3">
    <name type="scientific">Adineta ricciae</name>
    <name type="common">Rotifer</name>
    <dbReference type="NCBI Taxonomy" id="249248"/>
    <lineage>
        <taxon>Eukaryota</taxon>
        <taxon>Metazoa</taxon>
        <taxon>Spiralia</taxon>
        <taxon>Gnathifera</taxon>
        <taxon>Rotifera</taxon>
        <taxon>Eurotatoria</taxon>
        <taxon>Bdelloidea</taxon>
        <taxon>Adinetida</taxon>
        <taxon>Adinetidae</taxon>
        <taxon>Adineta</taxon>
    </lineage>
</organism>
<proteinExistence type="predicted"/>
<feature type="compositionally biased region" description="Pro residues" evidence="1">
    <location>
        <begin position="82"/>
        <end position="109"/>
    </location>
</feature>
<accession>A0A814PTX4</accession>
<protein>
    <submittedName>
        <fullName evidence="2">Uncharacterized protein</fullName>
    </submittedName>
</protein>
<dbReference type="EMBL" id="CAJNOJ010000101">
    <property type="protein sequence ID" value="CAF1110778.1"/>
    <property type="molecule type" value="Genomic_DNA"/>
</dbReference>
<feature type="compositionally biased region" description="Polar residues" evidence="1">
    <location>
        <begin position="1"/>
        <end position="12"/>
    </location>
</feature>
<dbReference type="OrthoDB" id="10054158at2759"/>